<evidence type="ECO:0000256" key="6">
    <source>
        <dbReference type="ARBA" id="ARBA00023136"/>
    </source>
</evidence>
<feature type="transmembrane region" description="Helical" evidence="8">
    <location>
        <begin position="342"/>
        <end position="364"/>
    </location>
</feature>
<dbReference type="EMBL" id="JBBJCI010000368">
    <property type="protein sequence ID" value="KAK7232393.1"/>
    <property type="molecule type" value="Genomic_DNA"/>
</dbReference>
<evidence type="ECO:0000256" key="8">
    <source>
        <dbReference type="SAM" id="Phobius"/>
    </source>
</evidence>
<accession>A0ABR1FK67</accession>
<dbReference type="InterPro" id="IPR003439">
    <property type="entry name" value="ABC_transporter-like_ATP-bd"/>
</dbReference>
<dbReference type="InterPro" id="IPR036640">
    <property type="entry name" value="ABC1_TM_sf"/>
</dbReference>
<evidence type="ECO:0000256" key="1">
    <source>
        <dbReference type="ARBA" id="ARBA00004141"/>
    </source>
</evidence>
<keyword evidence="2 8" id="KW-0812">Transmembrane</keyword>
<protein>
    <submittedName>
        <fullName evidence="11">Heme-transporting ATPase</fullName>
    </submittedName>
</protein>
<dbReference type="PROSITE" id="PS50929">
    <property type="entry name" value="ABC_TM1F"/>
    <property type="match status" value="1"/>
</dbReference>
<dbReference type="PROSITE" id="PS50893">
    <property type="entry name" value="ABC_TRANSPORTER_2"/>
    <property type="match status" value="1"/>
</dbReference>
<evidence type="ECO:0000256" key="4">
    <source>
        <dbReference type="ARBA" id="ARBA00022840"/>
    </source>
</evidence>
<dbReference type="InterPro" id="IPR003593">
    <property type="entry name" value="AAA+_ATPase"/>
</dbReference>
<gene>
    <name evidence="11" type="primary">hmt1</name>
    <name evidence="11" type="ORF">SO694_00032043</name>
</gene>
<keyword evidence="4" id="KW-0067">ATP-binding</keyword>
<dbReference type="PANTHER" id="PTHR24221">
    <property type="entry name" value="ATP-BINDING CASSETTE SUB-FAMILY B"/>
    <property type="match status" value="1"/>
</dbReference>
<evidence type="ECO:0000256" key="7">
    <source>
        <dbReference type="SAM" id="MobiDB-lite"/>
    </source>
</evidence>
<feature type="transmembrane region" description="Helical" evidence="8">
    <location>
        <begin position="314"/>
        <end position="336"/>
    </location>
</feature>
<dbReference type="InterPro" id="IPR027417">
    <property type="entry name" value="P-loop_NTPase"/>
</dbReference>
<dbReference type="CDD" id="cd18582">
    <property type="entry name" value="ABC_6TM_ATM1_ABCB7"/>
    <property type="match status" value="1"/>
</dbReference>
<dbReference type="Proteomes" id="UP001363151">
    <property type="component" value="Unassembled WGS sequence"/>
</dbReference>
<keyword evidence="5 8" id="KW-1133">Transmembrane helix</keyword>
<dbReference type="InterPro" id="IPR039421">
    <property type="entry name" value="Type_1_exporter"/>
</dbReference>
<keyword evidence="3" id="KW-0547">Nucleotide-binding</keyword>
<evidence type="ECO:0000259" key="10">
    <source>
        <dbReference type="PROSITE" id="PS50929"/>
    </source>
</evidence>
<feature type="compositionally biased region" description="Acidic residues" evidence="7">
    <location>
        <begin position="131"/>
        <end position="151"/>
    </location>
</feature>
<feature type="domain" description="ABC transmembrane type-1" evidence="10">
    <location>
        <begin position="203"/>
        <end position="489"/>
    </location>
</feature>
<feature type="domain" description="ABC transporter" evidence="9">
    <location>
        <begin position="522"/>
        <end position="751"/>
    </location>
</feature>
<comment type="subcellular location">
    <subcellularLocation>
        <location evidence="1">Membrane</location>
        <topology evidence="1">Multi-pass membrane protein</topology>
    </subcellularLocation>
</comment>
<reference evidence="11 12" key="1">
    <citation type="submission" date="2024-03" db="EMBL/GenBank/DDBJ databases">
        <title>Aureococcus anophagefferens CCMP1851 and Kratosvirus quantuckense: Draft genome of a second virus-susceptible host strain in the model system.</title>
        <authorList>
            <person name="Chase E."/>
            <person name="Truchon A.R."/>
            <person name="Schepens W."/>
            <person name="Wilhelm S.W."/>
        </authorList>
    </citation>
    <scope>NUCLEOTIDE SEQUENCE [LARGE SCALE GENOMIC DNA]</scope>
    <source>
        <strain evidence="11 12">CCMP1851</strain>
    </source>
</reference>
<sequence>MSRPSLAWCEAAPVDGSTPQSAIHGALRILALQGCSSILAPGALDAAASAVIGFCNTVLTRARGGDSQLLRDIAAVDRRVDCLRDVCQARYDALRDAGELPAASDRTFRVKNQHGFGQYVHASIWSGEGPVDSDSDASDDFSENEASEDEASERADLYDGLTGVAVLDALSYLRVTVCYADDVESGDESEDDGNVESDQLLFALTFAFLVAQKALNVRVPFALQRAVDALGDGGDGSAAASRAVASYCLGRLGVSAAGELRSLCFSRVSQRCQRAFGAAVFGKAHAMDARWHANHPTGEVAVAFGRGTRGVASLLFLGVFSVVPTVLELVFSVGVLRRRFGSHGFGLVTLATFAAYAAWTASLVELRLGRRRALVALENKKGAYLVDSLANHESVAANVNEALEQDRFDEVLAASEREAVASQALGGALNLGQAAIFAVGLHYALRLALRRFDAAASFSIGDVVAVNALLLQLAQPMNFLGYTVSEIRQGLVDADAVVKLLRDAPAAADDAPPHAVPSPPEIAFSGVSASRDGFTLALKNATFTAPAGGVTLLVGASGSGKSTALRLVNGLDAAPTAGAVTVGGLALSAADARRATALVAQDTALFDDTVLYNAKYGNVLAPLDAAVAALAAAGAAHLDPRQRVGERRRERGAKLSGGEKQRVLAARALLRDAPVLLADEPTSALDAVSEARVLDALLGSGRTAVVVAHRLAAVAPRADNIAVFRDGTVVAEGKHDALLASCAEYARLWEAKSGREEEGGE</sequence>
<dbReference type="Pfam" id="PF00005">
    <property type="entry name" value="ABC_tran"/>
    <property type="match status" value="1"/>
</dbReference>
<keyword evidence="6 8" id="KW-0472">Membrane</keyword>
<feature type="region of interest" description="Disordered" evidence="7">
    <location>
        <begin position="130"/>
        <end position="154"/>
    </location>
</feature>
<evidence type="ECO:0000256" key="5">
    <source>
        <dbReference type="ARBA" id="ARBA00022989"/>
    </source>
</evidence>
<dbReference type="Pfam" id="PF00664">
    <property type="entry name" value="ABC_membrane"/>
    <property type="match status" value="1"/>
</dbReference>
<dbReference type="InterPro" id="IPR011527">
    <property type="entry name" value="ABC1_TM_dom"/>
</dbReference>
<name>A0ABR1FK67_AURAN</name>
<dbReference type="SMART" id="SM00382">
    <property type="entry name" value="AAA"/>
    <property type="match status" value="1"/>
</dbReference>
<dbReference type="Gene3D" id="1.20.1560.10">
    <property type="entry name" value="ABC transporter type 1, transmembrane domain"/>
    <property type="match status" value="1"/>
</dbReference>
<organism evidence="11 12">
    <name type="scientific">Aureococcus anophagefferens</name>
    <name type="common">Harmful bloom alga</name>
    <dbReference type="NCBI Taxonomy" id="44056"/>
    <lineage>
        <taxon>Eukaryota</taxon>
        <taxon>Sar</taxon>
        <taxon>Stramenopiles</taxon>
        <taxon>Ochrophyta</taxon>
        <taxon>Pelagophyceae</taxon>
        <taxon>Pelagomonadales</taxon>
        <taxon>Pelagomonadaceae</taxon>
        <taxon>Aureococcus</taxon>
    </lineage>
</organism>
<proteinExistence type="predicted"/>
<dbReference type="SUPFAM" id="SSF52540">
    <property type="entry name" value="P-loop containing nucleoside triphosphate hydrolases"/>
    <property type="match status" value="1"/>
</dbReference>
<evidence type="ECO:0000259" key="9">
    <source>
        <dbReference type="PROSITE" id="PS50893"/>
    </source>
</evidence>
<keyword evidence="12" id="KW-1185">Reference proteome</keyword>
<evidence type="ECO:0000313" key="12">
    <source>
        <dbReference type="Proteomes" id="UP001363151"/>
    </source>
</evidence>
<evidence type="ECO:0000256" key="2">
    <source>
        <dbReference type="ARBA" id="ARBA00022692"/>
    </source>
</evidence>
<evidence type="ECO:0000313" key="11">
    <source>
        <dbReference type="EMBL" id="KAK7232393.1"/>
    </source>
</evidence>
<comment type="caution">
    <text evidence="11">The sequence shown here is derived from an EMBL/GenBank/DDBJ whole genome shotgun (WGS) entry which is preliminary data.</text>
</comment>
<evidence type="ECO:0000256" key="3">
    <source>
        <dbReference type="ARBA" id="ARBA00022741"/>
    </source>
</evidence>
<dbReference type="PANTHER" id="PTHR24221:SF470">
    <property type="entry name" value="MITOCHONDRIAL ABC TRANSPORTER ATM"/>
    <property type="match status" value="1"/>
</dbReference>
<dbReference type="Gene3D" id="3.40.50.300">
    <property type="entry name" value="P-loop containing nucleotide triphosphate hydrolases"/>
    <property type="match status" value="1"/>
</dbReference>
<dbReference type="SUPFAM" id="SSF90123">
    <property type="entry name" value="ABC transporter transmembrane region"/>
    <property type="match status" value="1"/>
</dbReference>